<sequence length="180" mass="20985">MYTGENPKALLSIQLLSNALMEELDSKKYENITIKDICRTADVSRQTFYNIFNTKDELLRLCIKDIFEEIMKKRSSEEHMDAKTSLSIFFETFYSKKSFMDIIVKSNLEYIMIEELMLSITNLAQISDTEGIVSHMDYILAFYSGGLAQYLFHWCKDPNRISLEELIQVLSELRVPFITS</sequence>
<feature type="DNA-binding region" description="H-T-H motif" evidence="2">
    <location>
        <begin position="33"/>
        <end position="52"/>
    </location>
</feature>
<dbReference type="PANTHER" id="PTHR43479">
    <property type="entry name" value="ACREF/ENVCD OPERON REPRESSOR-RELATED"/>
    <property type="match status" value="1"/>
</dbReference>
<dbReference type="InterPro" id="IPR001647">
    <property type="entry name" value="HTH_TetR"/>
</dbReference>
<dbReference type="PROSITE" id="PS50977">
    <property type="entry name" value="HTH_TETR_2"/>
    <property type="match status" value="1"/>
</dbReference>
<accession>A0ABQ1YQS5</accession>
<evidence type="ECO:0000313" key="5">
    <source>
        <dbReference type="Proteomes" id="UP000659344"/>
    </source>
</evidence>
<dbReference type="RefSeq" id="WP_188541764.1">
    <property type="nucleotide sequence ID" value="NZ_BMFT01000003.1"/>
</dbReference>
<proteinExistence type="predicted"/>
<dbReference type="Proteomes" id="UP000659344">
    <property type="component" value="Unassembled WGS sequence"/>
</dbReference>
<gene>
    <name evidence="4" type="ORF">GCM10008013_41410</name>
</gene>
<dbReference type="InterPro" id="IPR009057">
    <property type="entry name" value="Homeodomain-like_sf"/>
</dbReference>
<evidence type="ECO:0000256" key="2">
    <source>
        <dbReference type="PROSITE-ProRule" id="PRU00335"/>
    </source>
</evidence>
<evidence type="ECO:0000256" key="1">
    <source>
        <dbReference type="ARBA" id="ARBA00023125"/>
    </source>
</evidence>
<dbReference type="InterPro" id="IPR050624">
    <property type="entry name" value="HTH-type_Tx_Regulator"/>
</dbReference>
<comment type="caution">
    <text evidence="4">The sequence shown here is derived from an EMBL/GenBank/DDBJ whole genome shotgun (WGS) entry which is preliminary data.</text>
</comment>
<dbReference type="EMBL" id="BMFT01000003">
    <property type="protein sequence ID" value="GGH35222.1"/>
    <property type="molecule type" value="Genomic_DNA"/>
</dbReference>
<keyword evidence="1 2" id="KW-0238">DNA-binding</keyword>
<keyword evidence="5" id="KW-1185">Reference proteome</keyword>
<protein>
    <recommendedName>
        <fullName evidence="3">HTH tetR-type domain-containing protein</fullName>
    </recommendedName>
</protein>
<reference evidence="5" key="1">
    <citation type="journal article" date="2019" name="Int. J. Syst. Evol. Microbiol.">
        <title>The Global Catalogue of Microorganisms (GCM) 10K type strain sequencing project: providing services to taxonomists for standard genome sequencing and annotation.</title>
        <authorList>
            <consortium name="The Broad Institute Genomics Platform"/>
            <consortium name="The Broad Institute Genome Sequencing Center for Infectious Disease"/>
            <person name="Wu L."/>
            <person name="Ma J."/>
        </authorList>
    </citation>
    <scope>NUCLEOTIDE SEQUENCE [LARGE SCALE GENOMIC DNA]</scope>
    <source>
        <strain evidence="5">CGMCC 1.12769</strain>
    </source>
</reference>
<dbReference type="Gene3D" id="1.10.357.10">
    <property type="entry name" value="Tetracycline Repressor, domain 2"/>
    <property type="match status" value="1"/>
</dbReference>
<name>A0ABQ1YQS5_9BACL</name>
<feature type="domain" description="HTH tetR-type" evidence="3">
    <location>
        <begin position="10"/>
        <end position="70"/>
    </location>
</feature>
<dbReference type="SUPFAM" id="SSF46689">
    <property type="entry name" value="Homeodomain-like"/>
    <property type="match status" value="1"/>
</dbReference>
<organism evidence="4 5">
    <name type="scientific">Paenibacillus segetis</name>
    <dbReference type="NCBI Taxonomy" id="1325360"/>
    <lineage>
        <taxon>Bacteria</taxon>
        <taxon>Bacillati</taxon>
        <taxon>Bacillota</taxon>
        <taxon>Bacilli</taxon>
        <taxon>Bacillales</taxon>
        <taxon>Paenibacillaceae</taxon>
        <taxon>Paenibacillus</taxon>
    </lineage>
</organism>
<dbReference type="Pfam" id="PF00440">
    <property type="entry name" value="TetR_N"/>
    <property type="match status" value="1"/>
</dbReference>
<evidence type="ECO:0000313" key="4">
    <source>
        <dbReference type="EMBL" id="GGH35222.1"/>
    </source>
</evidence>
<evidence type="ECO:0000259" key="3">
    <source>
        <dbReference type="PROSITE" id="PS50977"/>
    </source>
</evidence>
<dbReference type="PANTHER" id="PTHR43479:SF7">
    <property type="entry name" value="TETR-FAMILY TRANSCRIPTIONAL REGULATOR"/>
    <property type="match status" value="1"/>
</dbReference>